<dbReference type="PROSITE" id="PS50860">
    <property type="entry name" value="AA_TRNA_LIGASE_II_ALA"/>
    <property type="match status" value="1"/>
</dbReference>
<feature type="binding site" evidence="12">
    <location>
        <position position="670"/>
    </location>
    <ligand>
        <name>Zn(2+)</name>
        <dbReference type="ChEBI" id="CHEBI:29105"/>
    </ligand>
</feature>
<dbReference type="SUPFAM" id="SSF101353">
    <property type="entry name" value="Putative anticodon-binding domain of alanyl-tRNA synthetase (AlaRS)"/>
    <property type="match status" value="1"/>
</dbReference>
<dbReference type="GO" id="GO:0002161">
    <property type="term" value="F:aminoacyl-tRNA deacylase activity"/>
    <property type="evidence" value="ECO:0007669"/>
    <property type="project" value="TreeGrafter"/>
</dbReference>
<dbReference type="SUPFAM" id="SSF55681">
    <property type="entry name" value="Class II aaRS and biotin synthetases"/>
    <property type="match status" value="1"/>
</dbReference>
<comment type="similarity">
    <text evidence="2 12">Belongs to the class-II aminoacyl-tRNA synthetase family.</text>
</comment>
<evidence type="ECO:0000256" key="12">
    <source>
        <dbReference type="HAMAP-Rule" id="MF_00036"/>
    </source>
</evidence>
<feature type="domain" description="Alanyl-transfer RNA synthetases family profile" evidence="13">
    <location>
        <begin position="1"/>
        <end position="709"/>
    </location>
</feature>
<dbReference type="GO" id="GO:0008270">
    <property type="term" value="F:zinc ion binding"/>
    <property type="evidence" value="ECO:0007669"/>
    <property type="project" value="UniProtKB-UniRule"/>
</dbReference>
<comment type="subcellular location">
    <subcellularLocation>
        <location evidence="1 12">Cytoplasm</location>
    </subcellularLocation>
</comment>
<dbReference type="Pfam" id="PF07973">
    <property type="entry name" value="tRNA_SAD"/>
    <property type="match status" value="1"/>
</dbReference>
<reference evidence="14 15" key="1">
    <citation type="journal article" date="2019" name="Appl. Environ. Microbiol.">
        <title>Environmental Evidence and Genomic Insight of Iron-oxidizing Bacteria Preference Towards More Corrosion Resistant Stainless Steel at Higher Salinities.</title>
        <authorList>
            <person name="Garrison C.E."/>
            <person name="Price K.A."/>
            <person name="Field E.K."/>
        </authorList>
    </citation>
    <scope>NUCLEOTIDE SEQUENCE [LARGE SCALE GENOMIC DNA]</scope>
    <source>
        <strain evidence="14 15">P3</strain>
    </source>
</reference>
<evidence type="ECO:0000256" key="11">
    <source>
        <dbReference type="ARBA" id="ARBA00023146"/>
    </source>
</evidence>
<keyword evidence="5 12" id="KW-0479">Metal-binding</keyword>
<feature type="binding site" evidence="12">
    <location>
        <position position="666"/>
    </location>
    <ligand>
        <name>Zn(2+)</name>
        <dbReference type="ChEBI" id="CHEBI:29105"/>
    </ligand>
</feature>
<proteinExistence type="inferred from homology"/>
<dbReference type="Pfam" id="PF02272">
    <property type="entry name" value="DHHA1"/>
    <property type="match status" value="1"/>
</dbReference>
<dbReference type="Gene3D" id="2.40.30.130">
    <property type="match status" value="1"/>
</dbReference>
<evidence type="ECO:0000256" key="9">
    <source>
        <dbReference type="ARBA" id="ARBA00022884"/>
    </source>
</evidence>
<evidence type="ECO:0000256" key="5">
    <source>
        <dbReference type="ARBA" id="ARBA00022723"/>
    </source>
</evidence>
<dbReference type="InterPro" id="IPR012947">
    <property type="entry name" value="tRNA_SAD"/>
</dbReference>
<dbReference type="Gene3D" id="3.30.930.10">
    <property type="entry name" value="Bira Bifunctional Protein, Domain 2"/>
    <property type="match status" value="1"/>
</dbReference>
<evidence type="ECO:0000256" key="3">
    <source>
        <dbReference type="ARBA" id="ARBA00022555"/>
    </source>
</evidence>
<dbReference type="PRINTS" id="PR00980">
    <property type="entry name" value="TRNASYNTHALA"/>
</dbReference>
<name>A0A5R9GQG2_9PROT</name>
<dbReference type="InterPro" id="IPR018165">
    <property type="entry name" value="Ala-tRNA-synth_IIc_core"/>
</dbReference>
<comment type="caution">
    <text evidence="14">The sequence shown here is derived from an EMBL/GenBank/DDBJ whole genome shotgun (WGS) entry which is preliminary data.</text>
</comment>
<keyword evidence="4 12" id="KW-0436">Ligase</keyword>
<dbReference type="Gene3D" id="3.30.980.10">
    <property type="entry name" value="Threonyl-trna Synthetase, Chain A, domain 2"/>
    <property type="match status" value="1"/>
</dbReference>
<dbReference type="EMBL" id="VBRY01000004">
    <property type="protein sequence ID" value="TLS67848.1"/>
    <property type="molecule type" value="Genomic_DNA"/>
</dbReference>
<comment type="cofactor">
    <cofactor evidence="12">
        <name>Zn(2+)</name>
        <dbReference type="ChEBI" id="CHEBI:29105"/>
    </cofactor>
    <text evidence="12">Binds 1 zinc ion per subunit.</text>
</comment>
<dbReference type="GO" id="GO:0005524">
    <property type="term" value="F:ATP binding"/>
    <property type="evidence" value="ECO:0007669"/>
    <property type="project" value="UniProtKB-UniRule"/>
</dbReference>
<dbReference type="InterPro" id="IPR018163">
    <property type="entry name" value="Thr/Ala-tRNA-synth_IIc_edit"/>
</dbReference>
<keyword evidence="12" id="KW-0963">Cytoplasm</keyword>
<dbReference type="Gene3D" id="3.10.310.40">
    <property type="match status" value="1"/>
</dbReference>
<dbReference type="Proteomes" id="UP000306585">
    <property type="component" value="Unassembled WGS sequence"/>
</dbReference>
<dbReference type="GO" id="GO:0005829">
    <property type="term" value="C:cytosol"/>
    <property type="evidence" value="ECO:0007669"/>
    <property type="project" value="TreeGrafter"/>
</dbReference>
<gene>
    <name evidence="12 14" type="primary">alaS</name>
    <name evidence="14" type="ORF">FEF65_05205</name>
</gene>
<comment type="domain">
    <text evidence="12">Consists of three domains; the N-terminal catalytic domain, the editing domain and the C-terminal C-Ala domain. The editing domain removes incorrectly charged amino acids, while the C-Ala domain, along with tRNA(Ala), serves as a bridge to cooperatively bring together the editing and aminoacylation centers thus stimulating deacylation of misacylated tRNAs.</text>
</comment>
<comment type="catalytic activity">
    <reaction evidence="12">
        <text>tRNA(Ala) + L-alanine + ATP = L-alanyl-tRNA(Ala) + AMP + diphosphate</text>
        <dbReference type="Rhea" id="RHEA:12540"/>
        <dbReference type="Rhea" id="RHEA-COMP:9657"/>
        <dbReference type="Rhea" id="RHEA-COMP:9923"/>
        <dbReference type="ChEBI" id="CHEBI:30616"/>
        <dbReference type="ChEBI" id="CHEBI:33019"/>
        <dbReference type="ChEBI" id="CHEBI:57972"/>
        <dbReference type="ChEBI" id="CHEBI:78442"/>
        <dbReference type="ChEBI" id="CHEBI:78497"/>
        <dbReference type="ChEBI" id="CHEBI:456215"/>
        <dbReference type="EC" id="6.1.1.7"/>
    </reaction>
</comment>
<dbReference type="FunFam" id="3.30.930.10:FF:000004">
    <property type="entry name" value="Alanine--tRNA ligase"/>
    <property type="match status" value="1"/>
</dbReference>
<dbReference type="HAMAP" id="MF_00036_B">
    <property type="entry name" value="Ala_tRNA_synth_B"/>
    <property type="match status" value="1"/>
</dbReference>
<comment type="function">
    <text evidence="12">Catalyzes the attachment of alanine to tRNA(Ala) in a two-step reaction: alanine is first activated by ATP to form Ala-AMP and then transferred to the acceptor end of tRNA(Ala). Also edits incorrectly charged Ser-tRNA(Ala) and Gly-tRNA(Ala) via its editing domain.</text>
</comment>
<sequence>MRTSEIRNKFLDYFAGKGHTVLDSSSLVPHGDPSLMFTNAGMVQFKQVFLGHETRPYVTAATSQKCVRAGGKHNDLENVGHTARHHTFFEMLGNFSFGDYFKREAIDYAWEFLTVELKLDPERLFVTVFEEDDEAYDIWTKEVGIPTDKIARIGAKDNFWSMGDTGPCGPCSEIFYDHGEEVAGGPPGTPEEDGDRFIEIWNLVFMQFNREEDGTLNPLPKPSVDTGMGLERISAVMQGVHNNYDIDLFRGLIEAAGDLTGVRLGDSNESDVSLRVLADHLRSVSFLLADGVLPSNEGRGFVLRRILRRACRHGRLLGMHEAFIYKLVEALVRQMGDHFAELKESQANVMQVIRIEEERFINTLDKGLKLVEQAAADAGEGGTIPGETLFALYDTYGFPTDLTADILKGRNVGLDMDGFTSCMEVQRQRARAAWGGSGESALPKAVFELREHHGPTEFVGYTTQVSEGVITGLIRDGEMADSLQAGDEAWLVANQTPFYAESGGQAGDTGVITMGDAVFQVSDTKKMLSDLFVHIGKVVSGTFSSGQVAHFAIDESRRMAIRRNHTATHLMHAVLRSVLGDHVKQAGSLVNDQRLRFDFNHFQPVSDTERKEIEARVNAAIWANDVVDTRLMSQDEAIASGAMALFGEKYGDEVRVVSAGFSTELCGGTHVSATGDIGPFRIISEVGIAAGVRRIEAVTGAAAYQSLVADLDVLAETAGQLKVRPFEAAEAVATLQGKLKETEKELTSLRARQSTGMLDDLIKQAVEINGVKLLATEVSDVQDMRDFMDKAKNKLKSGVLVFGMKNEQKVQLVAGVTADLVGRFHAGNIVREVAMICGGKGGGKPDMAMAGGTEPGKLAEALASVAGVLSNRG</sequence>
<evidence type="ECO:0000259" key="13">
    <source>
        <dbReference type="PROSITE" id="PS50860"/>
    </source>
</evidence>
<evidence type="ECO:0000256" key="4">
    <source>
        <dbReference type="ARBA" id="ARBA00022598"/>
    </source>
</evidence>
<dbReference type="InterPro" id="IPR009000">
    <property type="entry name" value="Transl_B-barrel_sf"/>
</dbReference>
<dbReference type="InterPro" id="IPR050058">
    <property type="entry name" value="Ala-tRNA_ligase"/>
</dbReference>
<dbReference type="FunFam" id="2.40.30.130:FF:000001">
    <property type="entry name" value="Alanine--tRNA ligase"/>
    <property type="match status" value="1"/>
</dbReference>
<evidence type="ECO:0000256" key="1">
    <source>
        <dbReference type="ARBA" id="ARBA00004496"/>
    </source>
</evidence>
<evidence type="ECO:0000313" key="15">
    <source>
        <dbReference type="Proteomes" id="UP000306585"/>
    </source>
</evidence>
<dbReference type="InterPro" id="IPR023033">
    <property type="entry name" value="Ala_tRNA_ligase_euk/bac"/>
</dbReference>
<dbReference type="InterPro" id="IPR018162">
    <property type="entry name" value="Ala-tRNA-ligase_IIc_anticod-bd"/>
</dbReference>
<dbReference type="PANTHER" id="PTHR11777:SF9">
    <property type="entry name" value="ALANINE--TRNA LIGASE, CYTOPLASMIC"/>
    <property type="match status" value="1"/>
</dbReference>
<dbReference type="Pfam" id="PF01411">
    <property type="entry name" value="tRNA-synt_2c"/>
    <property type="match status" value="1"/>
</dbReference>
<dbReference type="EC" id="6.1.1.7" evidence="12"/>
<dbReference type="FunFam" id="3.10.310.40:FF:000001">
    <property type="entry name" value="Alanine--tRNA ligase"/>
    <property type="match status" value="1"/>
</dbReference>
<dbReference type="GO" id="GO:0004813">
    <property type="term" value="F:alanine-tRNA ligase activity"/>
    <property type="evidence" value="ECO:0007669"/>
    <property type="project" value="UniProtKB-UniRule"/>
</dbReference>
<dbReference type="AlphaFoldDB" id="A0A5R9GQG2"/>
<protein>
    <recommendedName>
        <fullName evidence="12">Alanine--tRNA ligase</fullName>
        <ecNumber evidence="12">6.1.1.7</ecNumber>
    </recommendedName>
    <alternativeName>
        <fullName evidence="12">Alanyl-tRNA synthetase</fullName>
        <shortName evidence="12">AlaRS</shortName>
    </alternativeName>
</protein>
<dbReference type="FunFam" id="3.30.54.20:FF:000001">
    <property type="entry name" value="Alanine--tRNA ligase"/>
    <property type="match status" value="1"/>
</dbReference>
<feature type="binding site" evidence="12">
    <location>
        <position position="569"/>
    </location>
    <ligand>
        <name>Zn(2+)</name>
        <dbReference type="ChEBI" id="CHEBI:29105"/>
    </ligand>
</feature>
<keyword evidence="6 12" id="KW-0547">Nucleotide-binding</keyword>
<organism evidence="14 15">
    <name type="scientific">Mariprofundus erugo</name>
    <dbReference type="NCBI Taxonomy" id="2528639"/>
    <lineage>
        <taxon>Bacteria</taxon>
        <taxon>Pseudomonadati</taxon>
        <taxon>Pseudomonadota</taxon>
        <taxon>Candidatius Mariprofundia</taxon>
        <taxon>Mariprofundales</taxon>
        <taxon>Mariprofundaceae</taxon>
        <taxon>Mariprofundus</taxon>
    </lineage>
</organism>
<dbReference type="SUPFAM" id="SSF55186">
    <property type="entry name" value="ThrRS/AlaRS common domain"/>
    <property type="match status" value="1"/>
</dbReference>
<dbReference type="CDD" id="cd00673">
    <property type="entry name" value="AlaRS_core"/>
    <property type="match status" value="1"/>
</dbReference>
<keyword evidence="3 12" id="KW-0820">tRNA-binding</keyword>
<feature type="binding site" evidence="12">
    <location>
        <position position="565"/>
    </location>
    <ligand>
        <name>Zn(2+)</name>
        <dbReference type="ChEBI" id="CHEBI:29105"/>
    </ligand>
</feature>
<dbReference type="SUPFAM" id="SSF50447">
    <property type="entry name" value="Translation proteins"/>
    <property type="match status" value="1"/>
</dbReference>
<dbReference type="RefSeq" id="WP_138238744.1">
    <property type="nucleotide sequence ID" value="NZ_VBRY01000004.1"/>
</dbReference>
<dbReference type="GO" id="GO:0000049">
    <property type="term" value="F:tRNA binding"/>
    <property type="evidence" value="ECO:0007669"/>
    <property type="project" value="UniProtKB-KW"/>
</dbReference>
<keyword evidence="9 12" id="KW-0694">RNA-binding</keyword>
<dbReference type="InterPro" id="IPR018164">
    <property type="entry name" value="Ala-tRNA-synth_IIc_N"/>
</dbReference>
<dbReference type="InterPro" id="IPR002318">
    <property type="entry name" value="Ala-tRNA-lgiase_IIc"/>
</dbReference>
<evidence type="ECO:0000256" key="6">
    <source>
        <dbReference type="ARBA" id="ARBA00022741"/>
    </source>
</evidence>
<evidence type="ECO:0000313" key="14">
    <source>
        <dbReference type="EMBL" id="TLS67848.1"/>
    </source>
</evidence>
<dbReference type="InterPro" id="IPR003156">
    <property type="entry name" value="DHHA1_dom"/>
</dbReference>
<keyword evidence="8 12" id="KW-0067">ATP-binding</keyword>
<dbReference type="FunFam" id="3.30.980.10:FF:000004">
    <property type="entry name" value="Alanine--tRNA ligase, cytoplasmic"/>
    <property type="match status" value="1"/>
</dbReference>
<keyword evidence="10 12" id="KW-0648">Protein biosynthesis</keyword>
<dbReference type="InterPro" id="IPR045864">
    <property type="entry name" value="aa-tRNA-synth_II/BPL/LPL"/>
</dbReference>
<dbReference type="NCBIfam" id="TIGR00344">
    <property type="entry name" value="alaS"/>
    <property type="match status" value="1"/>
</dbReference>
<keyword evidence="11 12" id="KW-0030">Aminoacyl-tRNA synthetase</keyword>
<evidence type="ECO:0000256" key="10">
    <source>
        <dbReference type="ARBA" id="ARBA00022917"/>
    </source>
</evidence>
<keyword evidence="7 12" id="KW-0862">Zinc</keyword>
<accession>A0A5R9GQG2</accession>
<dbReference type="GO" id="GO:0045892">
    <property type="term" value="P:negative regulation of DNA-templated transcription"/>
    <property type="evidence" value="ECO:0007669"/>
    <property type="project" value="TreeGrafter"/>
</dbReference>
<evidence type="ECO:0000256" key="8">
    <source>
        <dbReference type="ARBA" id="ARBA00022840"/>
    </source>
</evidence>
<dbReference type="Gene3D" id="3.30.54.20">
    <property type="match status" value="1"/>
</dbReference>
<dbReference type="GO" id="GO:0006419">
    <property type="term" value="P:alanyl-tRNA aminoacylation"/>
    <property type="evidence" value="ECO:0007669"/>
    <property type="project" value="UniProtKB-UniRule"/>
</dbReference>
<evidence type="ECO:0000256" key="7">
    <source>
        <dbReference type="ARBA" id="ARBA00022833"/>
    </source>
</evidence>
<dbReference type="PANTHER" id="PTHR11777">
    <property type="entry name" value="ALANYL-TRNA SYNTHETASE"/>
    <property type="match status" value="1"/>
</dbReference>
<keyword evidence="15" id="KW-1185">Reference proteome</keyword>
<dbReference type="Gene3D" id="6.10.250.550">
    <property type="match status" value="1"/>
</dbReference>
<dbReference type="SMART" id="SM00863">
    <property type="entry name" value="tRNA_SAD"/>
    <property type="match status" value="1"/>
</dbReference>
<evidence type="ECO:0000256" key="2">
    <source>
        <dbReference type="ARBA" id="ARBA00008226"/>
    </source>
</evidence>